<dbReference type="PATRIC" id="fig|359131.3.peg.5825"/>
<proteinExistence type="predicted"/>
<accession>A0A0F2TDU9</accession>
<protein>
    <submittedName>
        <fullName evidence="1">Amidase</fullName>
    </submittedName>
</protein>
<dbReference type="Proteomes" id="UP000033699">
    <property type="component" value="Unassembled WGS sequence"/>
</dbReference>
<organism evidence="1 2">
    <name type="scientific">Streptomyces rubellomurinus (strain ATCC 31215)</name>
    <dbReference type="NCBI Taxonomy" id="359131"/>
    <lineage>
        <taxon>Bacteria</taxon>
        <taxon>Bacillati</taxon>
        <taxon>Actinomycetota</taxon>
        <taxon>Actinomycetes</taxon>
        <taxon>Kitasatosporales</taxon>
        <taxon>Streptomycetaceae</taxon>
        <taxon>Streptomyces</taxon>
    </lineage>
</organism>
<evidence type="ECO:0000313" key="1">
    <source>
        <dbReference type="EMBL" id="KJS59922.1"/>
    </source>
</evidence>
<name>A0A0F2TDU9_STRR3</name>
<reference evidence="1 2" key="1">
    <citation type="submission" date="2015-02" db="EMBL/GenBank/DDBJ databases">
        <authorList>
            <person name="Ju K.-S."/>
            <person name="Doroghazi J.R."/>
            <person name="Metcalf W."/>
        </authorList>
    </citation>
    <scope>NUCLEOTIDE SEQUENCE [LARGE SCALE GENOMIC DNA]</scope>
    <source>
        <strain evidence="1 2">ATCC 31215</strain>
    </source>
</reference>
<dbReference type="RefSeq" id="WP_045700158.1">
    <property type="nucleotide sequence ID" value="NZ_JZKH01000055.1"/>
</dbReference>
<keyword evidence="2" id="KW-1185">Reference proteome</keyword>
<dbReference type="AlphaFoldDB" id="A0A0F2TDU9"/>
<comment type="caution">
    <text evidence="1">The sequence shown here is derived from an EMBL/GenBank/DDBJ whole genome shotgun (WGS) entry which is preliminary data.</text>
</comment>
<gene>
    <name evidence="1" type="ORF">VM95_24050</name>
</gene>
<evidence type="ECO:0000313" key="2">
    <source>
        <dbReference type="Proteomes" id="UP000033699"/>
    </source>
</evidence>
<sequence>MPTAELTPPEAARWAARAGLVLPAERHAAVAAVANHIHSVVAVLRELDFADVPPAAAYRAGQEEHHAAA</sequence>
<dbReference type="EMBL" id="JZKH01000055">
    <property type="protein sequence ID" value="KJS59922.1"/>
    <property type="molecule type" value="Genomic_DNA"/>
</dbReference>